<dbReference type="PRINTS" id="PR00368">
    <property type="entry name" value="FADPNR"/>
</dbReference>
<keyword evidence="4" id="KW-1185">Reference proteome</keyword>
<dbReference type="KEGG" id="pna:Pnap_4721"/>
<evidence type="ECO:0000259" key="2">
    <source>
        <dbReference type="Pfam" id="PF13454"/>
    </source>
</evidence>
<dbReference type="OrthoDB" id="101972at2"/>
<dbReference type="SUPFAM" id="SSF51905">
    <property type="entry name" value="FAD/NAD(P)-binding domain"/>
    <property type="match status" value="1"/>
</dbReference>
<geneLocation type="plasmid" evidence="3 4">
    <name>pPNAP04</name>
</geneLocation>
<dbReference type="HOGENOM" id="CLU_020215_2_0_4"/>
<evidence type="ECO:0000313" key="4">
    <source>
        <dbReference type="Proteomes" id="UP000000644"/>
    </source>
</evidence>
<sequence>MRDGVEQSGGHPGIPENAMEHTVLPDKPSHIAIVGGGFSGVCAAVQLVRSSPAPLHITLIEPRDRVGLGLAYSTTDPDHRLNGPTWVHSIDPQDSGHFTRWCEKQGIFSADSQALLPDGSAFVRRADFGRYMESAFREHAQWPATQSTITHLRARAVDALEKGDSVELVTDAGHSLVCDLLIIATGNPQPRLQAPLDASLAAHPGVVENPLDTQRLLEIPAQASVLIIGSSLTALDVLATLLRQGHTGKMVSISRRGLQPRPQAPSAGPLSPPPTVPVAPATATGRQMLDRILGPAPDFLTQPGVEPTLRAWIRALRQRIGEVQAQGASWHLAFDELRDVVWRTWPLLPTAEKRRFLKKARTWYDVHRFRSPPQTQSLVQAAQAQGRIEFRVDRIQSVAALEASGPLRVCFAPRQGNAKRCEAFEVIINCTGLDVLARVSSNPFLSALMDKGWLTPDACGIGFAVDEHCRALTAKGTKQRAVRVIGPPTAGTFGDPLGAMFIAAQIYRIVPDVLSSLEASRMR</sequence>
<dbReference type="InterPro" id="IPR038732">
    <property type="entry name" value="HpyO/CreE_NAD-binding"/>
</dbReference>
<dbReference type="EMBL" id="CP000533">
    <property type="protein sequence ID" value="ABM40132.1"/>
    <property type="molecule type" value="Genomic_DNA"/>
</dbReference>
<proteinExistence type="predicted"/>
<reference evidence="4" key="1">
    <citation type="journal article" date="2009" name="Environ. Microbiol.">
        <title>The genome of Polaromonas naphthalenivorans strain CJ2, isolated from coal tar-contaminated sediment, reveals physiological and metabolic versatility and evolution through extensive horizontal gene transfer.</title>
        <authorList>
            <person name="Yagi J.M."/>
            <person name="Sims D."/>
            <person name="Brettin T."/>
            <person name="Bruce D."/>
            <person name="Madsen E.L."/>
        </authorList>
    </citation>
    <scope>NUCLEOTIDE SEQUENCE [LARGE SCALE GENOMIC DNA]</scope>
    <source>
        <strain evidence="4">CJ2</strain>
        <plasmid evidence="4">Plasmid pPNAP04</plasmid>
    </source>
</reference>
<name>A1VWV4_POLNA</name>
<dbReference type="Proteomes" id="UP000000644">
    <property type="component" value="Plasmid pPNAP04"/>
</dbReference>
<dbReference type="InterPro" id="IPR036188">
    <property type="entry name" value="FAD/NAD-bd_sf"/>
</dbReference>
<dbReference type="AlphaFoldDB" id="A1VWV4"/>
<feature type="region of interest" description="Disordered" evidence="1">
    <location>
        <begin position="1"/>
        <end position="21"/>
    </location>
</feature>
<feature type="domain" description="FAD-dependent urate hydroxylase HpyO/Asp monooxygenase CreE-like FAD/NAD(P)-binding" evidence="2">
    <location>
        <begin position="32"/>
        <end position="187"/>
    </location>
</feature>
<feature type="region of interest" description="Disordered" evidence="1">
    <location>
        <begin position="254"/>
        <end position="281"/>
    </location>
</feature>
<gene>
    <name evidence="3" type="ordered locus">Pnap_4721</name>
</gene>
<evidence type="ECO:0000313" key="3">
    <source>
        <dbReference type="EMBL" id="ABM40132.1"/>
    </source>
</evidence>
<dbReference type="Pfam" id="PF13454">
    <property type="entry name" value="NAD_binding_9"/>
    <property type="match status" value="1"/>
</dbReference>
<organism evidence="3 4">
    <name type="scientific">Polaromonas naphthalenivorans (strain CJ2)</name>
    <dbReference type="NCBI Taxonomy" id="365044"/>
    <lineage>
        <taxon>Bacteria</taxon>
        <taxon>Pseudomonadati</taxon>
        <taxon>Pseudomonadota</taxon>
        <taxon>Betaproteobacteria</taxon>
        <taxon>Burkholderiales</taxon>
        <taxon>Comamonadaceae</taxon>
        <taxon>Polaromonas</taxon>
    </lineage>
</organism>
<dbReference type="PANTHER" id="PTHR40254:SF1">
    <property type="entry name" value="BLR0577 PROTEIN"/>
    <property type="match status" value="1"/>
</dbReference>
<keyword evidence="3" id="KW-0614">Plasmid</keyword>
<dbReference type="PANTHER" id="PTHR40254">
    <property type="entry name" value="BLR0577 PROTEIN"/>
    <property type="match status" value="1"/>
</dbReference>
<accession>A1VWV4</accession>
<dbReference type="InterPro" id="IPR052189">
    <property type="entry name" value="L-asp_N-monooxygenase_NS-form"/>
</dbReference>
<dbReference type="Gene3D" id="3.50.50.60">
    <property type="entry name" value="FAD/NAD(P)-binding domain"/>
    <property type="match status" value="2"/>
</dbReference>
<evidence type="ECO:0000256" key="1">
    <source>
        <dbReference type="SAM" id="MobiDB-lite"/>
    </source>
</evidence>
<protein>
    <submittedName>
        <fullName evidence="3">FAD dependent oxidoreductase</fullName>
    </submittedName>
</protein>